<dbReference type="RefSeq" id="WP_213245078.1">
    <property type="nucleotide sequence ID" value="NZ_CP045806.1"/>
</dbReference>
<accession>A0ABX6ILM4</accession>
<gene>
    <name evidence="2" type="ORF">GII31_19790</name>
</gene>
<keyword evidence="2" id="KW-0560">Oxidoreductase</keyword>
<dbReference type="EMBL" id="CP045809">
    <property type="protein sequence ID" value="QHN36807.1"/>
    <property type="molecule type" value="Genomic_DNA"/>
</dbReference>
<organism evidence="2 3">
    <name type="scientific">Gordonia pseudamarae</name>
    <dbReference type="NCBI Taxonomy" id="2831662"/>
    <lineage>
        <taxon>Bacteria</taxon>
        <taxon>Bacillati</taxon>
        <taxon>Actinomycetota</taxon>
        <taxon>Actinomycetes</taxon>
        <taxon>Mycobacteriales</taxon>
        <taxon>Gordoniaceae</taxon>
        <taxon>Gordonia</taxon>
    </lineage>
</organism>
<dbReference type="Gene3D" id="3.30.70.100">
    <property type="match status" value="1"/>
</dbReference>
<protein>
    <submittedName>
        <fullName evidence="2">Antibiotic biosynthesis monooxygenase</fullName>
    </submittedName>
</protein>
<proteinExistence type="predicted"/>
<feature type="domain" description="ABM" evidence="1">
    <location>
        <begin position="1"/>
        <end position="90"/>
    </location>
</feature>
<keyword evidence="3" id="KW-1185">Reference proteome</keyword>
<name>A0ABX6ILM4_9ACTN</name>
<evidence type="ECO:0000259" key="1">
    <source>
        <dbReference type="PROSITE" id="PS51725"/>
    </source>
</evidence>
<dbReference type="InterPro" id="IPR007138">
    <property type="entry name" value="ABM_dom"/>
</dbReference>
<evidence type="ECO:0000313" key="3">
    <source>
        <dbReference type="Proteomes" id="UP001059836"/>
    </source>
</evidence>
<reference evidence="2" key="1">
    <citation type="journal article" date="2021" name="Nat. Microbiol.">
        <title>Cocultivation of an ultrasmall environmental parasitic bacterium with lytic ability against bacteria associated with wastewater foams.</title>
        <authorList>
            <person name="Batinovic S."/>
            <person name="Rose J.J.A."/>
            <person name="Ratcliffe J."/>
            <person name="Seviour R.J."/>
            <person name="Petrovski S."/>
        </authorList>
    </citation>
    <scope>NUCLEOTIDE SEQUENCE</scope>
    <source>
        <strain evidence="2">CON9</strain>
    </source>
</reference>
<keyword evidence="2" id="KW-0503">Monooxygenase</keyword>
<dbReference type="GO" id="GO:0004497">
    <property type="term" value="F:monooxygenase activity"/>
    <property type="evidence" value="ECO:0007669"/>
    <property type="project" value="UniProtKB-KW"/>
</dbReference>
<dbReference type="InterPro" id="IPR011008">
    <property type="entry name" value="Dimeric_a/b-barrel"/>
</dbReference>
<sequence>MILEVAIIDVTDPGGFIEAYKGVREVLVGTPGCQSVRMTHCVESPDRFVLLVHWDSVAAHEDNFRATDRFTTWRAAISPFFAGPPRVEHFDDID</sequence>
<dbReference type="Pfam" id="PF03992">
    <property type="entry name" value="ABM"/>
    <property type="match status" value="1"/>
</dbReference>
<dbReference type="Proteomes" id="UP001059836">
    <property type="component" value="Chromosome"/>
</dbReference>
<evidence type="ECO:0000313" key="2">
    <source>
        <dbReference type="EMBL" id="QHN36807.1"/>
    </source>
</evidence>
<dbReference type="SUPFAM" id="SSF54909">
    <property type="entry name" value="Dimeric alpha+beta barrel"/>
    <property type="match status" value="1"/>
</dbReference>
<dbReference type="PROSITE" id="PS51725">
    <property type="entry name" value="ABM"/>
    <property type="match status" value="1"/>
</dbReference>